<dbReference type="EMBL" id="CAJOBA010022892">
    <property type="protein sequence ID" value="CAF3919178.1"/>
    <property type="molecule type" value="Genomic_DNA"/>
</dbReference>
<feature type="transmembrane region" description="Helical" evidence="5">
    <location>
        <begin position="468"/>
        <end position="488"/>
    </location>
</feature>
<dbReference type="InterPro" id="IPR006029">
    <property type="entry name" value="Neurotrans-gated_channel_TM"/>
</dbReference>
<dbReference type="PRINTS" id="PR00252">
    <property type="entry name" value="NRIONCHANNEL"/>
</dbReference>
<reference evidence="8" key="1">
    <citation type="submission" date="2021-02" db="EMBL/GenBank/DDBJ databases">
        <authorList>
            <person name="Nowell W R."/>
        </authorList>
    </citation>
    <scope>NUCLEOTIDE SEQUENCE</scope>
</reference>
<dbReference type="PANTHER" id="PTHR33064">
    <property type="entry name" value="POL PROTEIN"/>
    <property type="match status" value="1"/>
</dbReference>
<dbReference type="EMBL" id="CAJNOK010011147">
    <property type="protein sequence ID" value="CAF1133196.1"/>
    <property type="molecule type" value="Genomic_DNA"/>
</dbReference>
<keyword evidence="5" id="KW-0406">Ion transport</keyword>
<dbReference type="InterPro" id="IPR036734">
    <property type="entry name" value="Neur_chan_lig-bd_sf"/>
</dbReference>
<protein>
    <recommendedName>
        <fullName evidence="6">Reverse transcriptase domain-containing protein</fullName>
    </recommendedName>
</protein>
<dbReference type="InterPro" id="IPR036719">
    <property type="entry name" value="Neuro-gated_channel_TM_sf"/>
</dbReference>
<keyword evidence="4 5" id="KW-0472">Membrane</keyword>
<dbReference type="PANTHER" id="PTHR33064:SF37">
    <property type="entry name" value="RIBONUCLEASE H"/>
    <property type="match status" value="1"/>
</dbReference>
<feature type="non-terminal residue" evidence="8">
    <location>
        <position position="690"/>
    </location>
</feature>
<feature type="transmembrane region" description="Helical" evidence="5">
    <location>
        <begin position="431"/>
        <end position="448"/>
    </location>
</feature>
<dbReference type="CDD" id="cd01647">
    <property type="entry name" value="RT_LTR"/>
    <property type="match status" value="1"/>
</dbReference>
<sequence length="690" mass="81395">KKDDGIRFLVDYQKLNSVTKKDSFSQPITEELLHGLGGNCYYTKFNLKSGYFQIKIQELDEEKTIFVTQDGLWEFNILSQGVMNGPPTFHRVMHNLIANGRWDYVVVYLDDILIFSKTFEDNKRHLSEILSILQKANFQDNLEKCFITVEEIEFLSYTINHDFIRPSQKKIHDIIGFKPPKTLNEADGFIGKLNWYRTFIPDFARTAPQSIKQRIKQKRLMDASEEIALLVITMNVNFELRWCDSLLIWNTSEYPCILSPDKQNSQIFFNAKEIWTPDITPINSPATLAKDQKLNYPVLSVCSDNIRWNYPEKLQTFCEINVKYFPFDRQRCSILLQSTIYDSSQMKLKTLYNFVRLYNYIKTEYSIIDASIHEIDLYNMYHKRNFSTLRIDIELERFSRFYTFKIVLPYFIISSLALFSFCLPIDTGEKVTLTVSVLLSLTIYLQLISDYVPKTEQGVCTLTLYCNFVFILVFLSCVCNTFIIFVYYTTSNTERRFILLKTGKMKKKKTMKKKKKRRQDNNGNMMSTIYKSIINLNRQRMKMNETKTDIIENEDNINAIELLNDIKYLKEILTHMYKQTCSTTTTEYNQINIIEQYDYFQIRQKSRIDNNKTEFNTYLTKHFSYKQLAIILDRILFIIYLIIMSLTGILFLNVQHSRSYALNGNRTSQLYDLRKKSTAIPLPLFRGCPK</sequence>
<dbReference type="GO" id="GO:0005230">
    <property type="term" value="F:extracellular ligand-gated monoatomic ion channel activity"/>
    <property type="evidence" value="ECO:0007669"/>
    <property type="project" value="InterPro"/>
</dbReference>
<dbReference type="GO" id="GO:0004888">
    <property type="term" value="F:transmembrane signaling receptor activity"/>
    <property type="evidence" value="ECO:0007669"/>
    <property type="project" value="InterPro"/>
</dbReference>
<dbReference type="SUPFAM" id="SSF56672">
    <property type="entry name" value="DNA/RNA polymerases"/>
    <property type="match status" value="1"/>
</dbReference>
<comment type="subcellular location">
    <subcellularLocation>
        <location evidence="1">Membrane</location>
        <topology evidence="1">Multi-pass membrane protein</topology>
    </subcellularLocation>
</comment>
<dbReference type="InterPro" id="IPR000477">
    <property type="entry name" value="RT_dom"/>
</dbReference>
<accession>A0A8S2M1Q3</accession>
<gene>
    <name evidence="7" type="ORF">OVA965_LOCUS20758</name>
    <name evidence="8" type="ORF">TMI583_LOCUS21240</name>
</gene>
<dbReference type="CDD" id="cd18989">
    <property type="entry name" value="LGIC_ECD_cation"/>
    <property type="match status" value="1"/>
</dbReference>
<evidence type="ECO:0000313" key="9">
    <source>
        <dbReference type="Proteomes" id="UP000682733"/>
    </source>
</evidence>
<dbReference type="CDD" id="cd19051">
    <property type="entry name" value="LGIC_TM_cation"/>
    <property type="match status" value="1"/>
</dbReference>
<evidence type="ECO:0000256" key="1">
    <source>
        <dbReference type="ARBA" id="ARBA00004141"/>
    </source>
</evidence>
<dbReference type="AlphaFoldDB" id="A0A8S2M1Q3"/>
<dbReference type="Pfam" id="PF02931">
    <property type="entry name" value="Neur_chan_LBD"/>
    <property type="match status" value="1"/>
</dbReference>
<dbReference type="PROSITE" id="PS00236">
    <property type="entry name" value="NEUROTR_ION_CHANNEL"/>
    <property type="match status" value="1"/>
</dbReference>
<dbReference type="InterPro" id="IPR051320">
    <property type="entry name" value="Viral_Replic_Matur_Polypro"/>
</dbReference>
<feature type="domain" description="Reverse transcriptase" evidence="6">
    <location>
        <begin position="1"/>
        <end position="159"/>
    </location>
</feature>
<keyword evidence="5" id="KW-0407">Ion channel</keyword>
<dbReference type="InterPro" id="IPR006201">
    <property type="entry name" value="Neur_channel"/>
</dbReference>
<keyword evidence="5" id="KW-0813">Transport</keyword>
<dbReference type="Gene3D" id="2.70.170.10">
    <property type="entry name" value="Neurotransmitter-gated ion-channel ligand-binding domain"/>
    <property type="match status" value="1"/>
</dbReference>
<dbReference type="Gene3D" id="1.20.58.390">
    <property type="entry name" value="Neurotransmitter-gated ion-channel transmembrane domain"/>
    <property type="match status" value="1"/>
</dbReference>
<organism evidence="8 9">
    <name type="scientific">Didymodactylos carnosus</name>
    <dbReference type="NCBI Taxonomy" id="1234261"/>
    <lineage>
        <taxon>Eukaryota</taxon>
        <taxon>Metazoa</taxon>
        <taxon>Spiralia</taxon>
        <taxon>Gnathifera</taxon>
        <taxon>Rotifera</taxon>
        <taxon>Eurotatoria</taxon>
        <taxon>Bdelloidea</taxon>
        <taxon>Philodinida</taxon>
        <taxon>Philodinidae</taxon>
        <taxon>Didymodactylos</taxon>
    </lineage>
</organism>
<dbReference type="InterPro" id="IPR043502">
    <property type="entry name" value="DNA/RNA_pol_sf"/>
</dbReference>
<dbReference type="InterPro" id="IPR018000">
    <property type="entry name" value="Neurotransmitter_ion_chnl_CS"/>
</dbReference>
<feature type="transmembrane region" description="Helical" evidence="5">
    <location>
        <begin position="631"/>
        <end position="652"/>
    </location>
</feature>
<evidence type="ECO:0000256" key="4">
    <source>
        <dbReference type="ARBA" id="ARBA00023136"/>
    </source>
</evidence>
<evidence type="ECO:0000259" key="6">
    <source>
        <dbReference type="PROSITE" id="PS50878"/>
    </source>
</evidence>
<evidence type="ECO:0000256" key="5">
    <source>
        <dbReference type="RuleBase" id="RU000687"/>
    </source>
</evidence>
<evidence type="ECO:0000313" key="8">
    <source>
        <dbReference type="EMBL" id="CAF3919178.1"/>
    </source>
</evidence>
<dbReference type="InterPro" id="IPR006202">
    <property type="entry name" value="Neur_chan_lig-bd"/>
</dbReference>
<dbReference type="GO" id="GO:0016020">
    <property type="term" value="C:membrane"/>
    <property type="evidence" value="ECO:0007669"/>
    <property type="project" value="UniProtKB-SubCell"/>
</dbReference>
<dbReference type="SUPFAM" id="SSF63712">
    <property type="entry name" value="Nicotinic receptor ligand binding domain-like"/>
    <property type="match status" value="1"/>
</dbReference>
<evidence type="ECO:0000256" key="2">
    <source>
        <dbReference type="ARBA" id="ARBA00022692"/>
    </source>
</evidence>
<comment type="similarity">
    <text evidence="5">Belongs to the ligand-gated ion channel (TC 1.A.9) family.</text>
</comment>
<keyword evidence="2 5" id="KW-0812">Transmembrane</keyword>
<dbReference type="Proteomes" id="UP000677228">
    <property type="component" value="Unassembled WGS sequence"/>
</dbReference>
<comment type="caution">
    <text evidence="8">The sequence shown here is derived from an EMBL/GenBank/DDBJ whole genome shotgun (WGS) entry which is preliminary data.</text>
</comment>
<dbReference type="Gene3D" id="3.10.10.10">
    <property type="entry name" value="HIV Type 1 Reverse Transcriptase, subunit A, domain 1"/>
    <property type="match status" value="1"/>
</dbReference>
<dbReference type="Gene3D" id="3.30.70.270">
    <property type="match status" value="1"/>
</dbReference>
<keyword evidence="3 5" id="KW-1133">Transmembrane helix</keyword>
<name>A0A8S2M1Q3_9BILA</name>
<dbReference type="Pfam" id="PF02932">
    <property type="entry name" value="Neur_chan_memb"/>
    <property type="match status" value="1"/>
</dbReference>
<feature type="transmembrane region" description="Helical" evidence="5">
    <location>
        <begin position="406"/>
        <end position="424"/>
    </location>
</feature>
<dbReference type="InterPro" id="IPR038050">
    <property type="entry name" value="Neuro_actylchol_rec"/>
</dbReference>
<dbReference type="InterPro" id="IPR043128">
    <property type="entry name" value="Rev_trsase/Diguanyl_cyclase"/>
</dbReference>
<evidence type="ECO:0000256" key="3">
    <source>
        <dbReference type="ARBA" id="ARBA00022989"/>
    </source>
</evidence>
<evidence type="ECO:0000313" key="7">
    <source>
        <dbReference type="EMBL" id="CAF1133196.1"/>
    </source>
</evidence>
<dbReference type="PROSITE" id="PS50878">
    <property type="entry name" value="RT_POL"/>
    <property type="match status" value="1"/>
</dbReference>
<dbReference type="Pfam" id="PF00078">
    <property type="entry name" value="RVT_1"/>
    <property type="match status" value="1"/>
</dbReference>
<dbReference type="Proteomes" id="UP000682733">
    <property type="component" value="Unassembled WGS sequence"/>
</dbReference>
<proteinExistence type="inferred from homology"/>
<dbReference type="SUPFAM" id="SSF90112">
    <property type="entry name" value="Neurotransmitter-gated ion-channel transmembrane pore"/>
    <property type="match status" value="1"/>
</dbReference>